<feature type="compositionally biased region" description="Basic and acidic residues" evidence="5">
    <location>
        <begin position="2211"/>
        <end position="2222"/>
    </location>
</feature>
<feature type="transmembrane region" description="Helical" evidence="6">
    <location>
        <begin position="263"/>
        <end position="280"/>
    </location>
</feature>
<feature type="transmembrane region" description="Helical" evidence="6">
    <location>
        <begin position="1831"/>
        <end position="1852"/>
    </location>
</feature>
<feature type="transmembrane region" description="Helical" evidence="6">
    <location>
        <begin position="1509"/>
        <end position="1526"/>
    </location>
</feature>
<feature type="region of interest" description="Disordered" evidence="5">
    <location>
        <begin position="100"/>
        <end position="152"/>
    </location>
</feature>
<feature type="region of interest" description="Disordered" evidence="5">
    <location>
        <begin position="2042"/>
        <end position="2062"/>
    </location>
</feature>
<dbReference type="Pfam" id="PF10334">
    <property type="entry name" value="BRE4"/>
    <property type="match status" value="1"/>
</dbReference>
<dbReference type="InterPro" id="IPR018823">
    <property type="entry name" value="ArAE_2_N"/>
</dbReference>
<dbReference type="Pfam" id="PF10337">
    <property type="entry name" value="ArAE_2_N"/>
    <property type="match status" value="1"/>
</dbReference>
<feature type="region of interest" description="Disordered" evidence="5">
    <location>
        <begin position="2196"/>
        <end position="2222"/>
    </location>
</feature>
<feature type="region of interest" description="Disordered" evidence="5">
    <location>
        <begin position="2104"/>
        <end position="2131"/>
    </location>
</feature>
<feature type="region of interest" description="Disordered" evidence="5">
    <location>
        <begin position="765"/>
        <end position="799"/>
    </location>
</feature>
<feature type="domain" description="Putative ER transporter 6TM N-terminal" evidence="8">
    <location>
        <begin position="162"/>
        <end position="442"/>
    </location>
</feature>
<evidence type="ECO:0000259" key="7">
    <source>
        <dbReference type="Pfam" id="PF10334"/>
    </source>
</evidence>
<feature type="transmembrane region" description="Helical" evidence="6">
    <location>
        <begin position="177"/>
        <end position="201"/>
    </location>
</feature>
<name>A0A9P7XRR7_9FUNG</name>
<reference evidence="9" key="1">
    <citation type="submission" date="2021-06" db="EMBL/GenBank/DDBJ databases">
        <title>Genome Sequence of Mortierella hyaline Strain SCG-10, a Cold-Adapted, Nitrate-Reducing Fungus Isolated from Soil in Minnesota, USA.</title>
        <authorList>
            <person name="Aldossari N."/>
        </authorList>
    </citation>
    <scope>NUCLEOTIDE SEQUENCE</scope>
    <source>
        <strain evidence="9">SCG-10</strain>
    </source>
</reference>
<feature type="compositionally biased region" description="Basic and acidic residues" evidence="5">
    <location>
        <begin position="1649"/>
        <end position="1659"/>
    </location>
</feature>
<dbReference type="GO" id="GO:0015743">
    <property type="term" value="P:malate transport"/>
    <property type="evidence" value="ECO:0007669"/>
    <property type="project" value="InterPro"/>
</dbReference>
<feature type="region of interest" description="Disordered" evidence="5">
    <location>
        <begin position="1300"/>
        <end position="1424"/>
    </location>
</feature>
<feature type="transmembrane region" description="Helical" evidence="6">
    <location>
        <begin position="221"/>
        <end position="243"/>
    </location>
</feature>
<dbReference type="EMBL" id="JAHRHY010000014">
    <property type="protein sequence ID" value="KAG9064516.1"/>
    <property type="molecule type" value="Genomic_DNA"/>
</dbReference>
<feature type="compositionally biased region" description="Basic and acidic residues" evidence="5">
    <location>
        <begin position="1126"/>
        <end position="1140"/>
    </location>
</feature>
<evidence type="ECO:0000256" key="4">
    <source>
        <dbReference type="ARBA" id="ARBA00023136"/>
    </source>
</evidence>
<feature type="region of interest" description="Disordered" evidence="5">
    <location>
        <begin position="455"/>
        <end position="509"/>
    </location>
</feature>
<feature type="compositionally biased region" description="Polar residues" evidence="5">
    <location>
        <begin position="1275"/>
        <end position="1285"/>
    </location>
</feature>
<protein>
    <recommendedName>
        <fullName evidence="11">ER transporter 6TM N-terminal domain-containing protein</fullName>
    </recommendedName>
</protein>
<feature type="compositionally biased region" description="Basic and acidic residues" evidence="5">
    <location>
        <begin position="1716"/>
        <end position="1734"/>
    </location>
</feature>
<keyword evidence="4 6" id="KW-0472">Membrane</keyword>
<feature type="region of interest" description="Disordered" evidence="5">
    <location>
        <begin position="531"/>
        <end position="608"/>
    </location>
</feature>
<dbReference type="InterPro" id="IPR020966">
    <property type="entry name" value="ALMT"/>
</dbReference>
<dbReference type="PANTHER" id="PTHR47804">
    <property type="entry name" value="60S RIBOSOMAL PROTEIN L19"/>
    <property type="match status" value="1"/>
</dbReference>
<feature type="compositionally biased region" description="Polar residues" evidence="5">
    <location>
        <begin position="32"/>
        <end position="44"/>
    </location>
</feature>
<evidence type="ECO:0008006" key="11">
    <source>
        <dbReference type="Google" id="ProtNLM"/>
    </source>
</evidence>
<feature type="compositionally biased region" description="Gly residues" evidence="5">
    <location>
        <begin position="571"/>
        <end position="581"/>
    </location>
</feature>
<organism evidence="9 10">
    <name type="scientific">Linnemannia hyalina</name>
    <dbReference type="NCBI Taxonomy" id="64524"/>
    <lineage>
        <taxon>Eukaryota</taxon>
        <taxon>Fungi</taxon>
        <taxon>Fungi incertae sedis</taxon>
        <taxon>Mucoromycota</taxon>
        <taxon>Mortierellomycotina</taxon>
        <taxon>Mortierellomycetes</taxon>
        <taxon>Mortierellales</taxon>
        <taxon>Mortierellaceae</taxon>
        <taxon>Linnemannia</taxon>
    </lineage>
</organism>
<feature type="region of interest" description="Disordered" evidence="5">
    <location>
        <begin position="662"/>
        <end position="731"/>
    </location>
</feature>
<keyword evidence="3 6" id="KW-1133">Transmembrane helix</keyword>
<gene>
    <name evidence="9" type="ORF">KI688_003706</name>
</gene>
<keyword evidence="2 6" id="KW-0812">Transmembrane</keyword>
<feature type="compositionally biased region" description="Low complexity" evidence="5">
    <location>
        <begin position="703"/>
        <end position="720"/>
    </location>
</feature>
<feature type="region of interest" description="Disordered" evidence="5">
    <location>
        <begin position="1649"/>
        <end position="1734"/>
    </location>
</feature>
<dbReference type="GO" id="GO:0016020">
    <property type="term" value="C:membrane"/>
    <property type="evidence" value="ECO:0007669"/>
    <property type="project" value="UniProtKB-SubCell"/>
</dbReference>
<feature type="transmembrane region" description="Helical" evidence="6">
    <location>
        <begin position="286"/>
        <end position="305"/>
    </location>
</feature>
<feature type="compositionally biased region" description="Polar residues" evidence="5">
    <location>
        <begin position="113"/>
        <end position="139"/>
    </location>
</feature>
<evidence type="ECO:0000256" key="5">
    <source>
        <dbReference type="SAM" id="MobiDB-lite"/>
    </source>
</evidence>
<feature type="compositionally biased region" description="Basic and acidic residues" evidence="5">
    <location>
        <begin position="787"/>
        <end position="799"/>
    </location>
</feature>
<dbReference type="Proteomes" id="UP000707451">
    <property type="component" value="Unassembled WGS sequence"/>
</dbReference>
<dbReference type="OrthoDB" id="1924968at2759"/>
<comment type="caution">
    <text evidence="9">The sequence shown here is derived from an EMBL/GenBank/DDBJ whole genome shotgun (WGS) entry which is preliminary data.</text>
</comment>
<dbReference type="PANTHER" id="PTHR47804:SF3">
    <property type="entry name" value="PROTEIN BRE4"/>
    <property type="match status" value="1"/>
</dbReference>
<dbReference type="PRINTS" id="PR02047">
    <property type="entry name" value="BREFELDNASP4"/>
</dbReference>
<evidence type="ECO:0000313" key="9">
    <source>
        <dbReference type="EMBL" id="KAG9064516.1"/>
    </source>
</evidence>
<dbReference type="InterPro" id="IPR023244">
    <property type="entry name" value="Brefeldin_A-sensitivity_4"/>
</dbReference>
<evidence type="ECO:0000256" key="1">
    <source>
        <dbReference type="ARBA" id="ARBA00004141"/>
    </source>
</evidence>
<dbReference type="Pfam" id="PF11744">
    <property type="entry name" value="ALMT"/>
    <property type="match status" value="1"/>
</dbReference>
<accession>A0A9P7XRR7</accession>
<evidence type="ECO:0000313" key="10">
    <source>
        <dbReference type="Proteomes" id="UP000707451"/>
    </source>
</evidence>
<keyword evidence="10" id="KW-1185">Reference proteome</keyword>
<feature type="region of interest" description="Disordered" evidence="5">
    <location>
        <begin position="1126"/>
        <end position="1151"/>
    </location>
</feature>
<proteinExistence type="predicted"/>
<feature type="compositionally biased region" description="Gly residues" evidence="5">
    <location>
        <begin position="721"/>
        <end position="731"/>
    </location>
</feature>
<feature type="transmembrane region" description="Helical" evidence="6">
    <location>
        <begin position="1557"/>
        <end position="1575"/>
    </location>
</feature>
<feature type="transmembrane region" description="Helical" evidence="6">
    <location>
        <begin position="1587"/>
        <end position="1609"/>
    </location>
</feature>
<feature type="domain" description="DUF2421" evidence="7">
    <location>
        <begin position="1748"/>
        <end position="1860"/>
    </location>
</feature>
<feature type="compositionally biased region" description="Polar residues" evidence="5">
    <location>
        <begin position="1312"/>
        <end position="1326"/>
    </location>
</feature>
<feature type="compositionally biased region" description="Low complexity" evidence="5">
    <location>
        <begin position="2113"/>
        <end position="2124"/>
    </location>
</feature>
<evidence type="ECO:0000256" key="3">
    <source>
        <dbReference type="ARBA" id="ARBA00022989"/>
    </source>
</evidence>
<dbReference type="InterPro" id="IPR052430">
    <property type="entry name" value="IVT-Associated"/>
</dbReference>
<feature type="transmembrane region" description="Helical" evidence="6">
    <location>
        <begin position="317"/>
        <end position="340"/>
    </location>
</feature>
<feature type="compositionally biased region" description="Basic and acidic residues" evidence="5">
    <location>
        <begin position="1391"/>
        <end position="1406"/>
    </location>
</feature>
<feature type="transmembrane region" description="Helical" evidence="6">
    <location>
        <begin position="1532"/>
        <end position="1550"/>
    </location>
</feature>
<evidence type="ECO:0000259" key="8">
    <source>
        <dbReference type="Pfam" id="PF10337"/>
    </source>
</evidence>
<evidence type="ECO:0000256" key="6">
    <source>
        <dbReference type="SAM" id="Phobius"/>
    </source>
</evidence>
<feature type="compositionally biased region" description="Basic and acidic residues" evidence="5">
    <location>
        <begin position="1667"/>
        <end position="1690"/>
    </location>
</feature>
<feature type="region of interest" description="Disordered" evidence="5">
    <location>
        <begin position="1241"/>
        <end position="1285"/>
    </location>
</feature>
<feature type="compositionally biased region" description="Basic and acidic residues" evidence="5">
    <location>
        <begin position="538"/>
        <end position="551"/>
    </location>
</feature>
<feature type="region of interest" description="Disordered" evidence="5">
    <location>
        <begin position="25"/>
        <end position="44"/>
    </location>
</feature>
<feature type="compositionally biased region" description="Acidic residues" evidence="5">
    <location>
        <begin position="455"/>
        <end position="464"/>
    </location>
</feature>
<feature type="transmembrane region" description="Helical" evidence="6">
    <location>
        <begin position="1454"/>
        <end position="1473"/>
    </location>
</feature>
<sequence>MEQDSEHEEYDKKYEAGTLEVARSLSPVGRDQQPSETPNQLVSASFTPSLHFTLLDEDNATDNAVVSENNISSPSDSAAYGRQQFSPFFDLVSSGLPNKKTKSLRATGDARNPQESSGYTQPSINSSARPLPISSESMDSTNSVPFAPPPPSTPSLWRKFRNQLSNRVLKRHLRFMVALYLSSSLTLIRPVANFLGPMPFLANITVVFMHPARTVGSQLEVTLFSVIGAIIATAWIIPCQVSVAAYNQQFFAKHGALEADGHVSWAIEAAWFFVGIWIMTTLKARYAKLTCTFLIFTIANIFGYSKTNDNVKFNIHAYWALIGPIMIGVGICLIVSIVFWPETASEGLGRALSESLDTSRVLLNLSTRSFLLNHKTIALPKSVIENAQTEVRNAQKKLFTAYREARYEVTFATTDPADYKEVRVVVSALMRHLGSMSLVVQNERLLMLGHPDREIDDLETESGDGQDTTSSDDRSTGGNDSDDGSDGDIASDSMTGGGRGGRSGDMKYKRGSAVELRRIRQLLIRAEKSTDAVLQARKSQETDEWRKRDARSQSLGDYVRESATTPSSPRGTGGSVGGGRSAGAFERVSKSRLSTGTGGSSNSPGQLPIAAPIIRSSVSLPYLRGDQGSCRSSSVDSDRIDNLLKGSDSLFSGVSTAIFKPRRSSFHQKSSSGKDNRQLKRKGSGNVEALNARSGPGGGAGISPESGLPLPSSGAEVSGAHGDGGAGVGSSNGGFLEKLQVRHGASGSMSEYQVNKAAKAFAAKMKEKKWSRKQVERRAKVEHKRWAKQEREDDAAKDVPPKEVAFGDRKLFLSFLDTVREPLQRLSDSCSRSMATMERELVMELNVERDRMERIMKRKSHGDAIVRRAALDPSTHNAGNDDARNETPRSFWQRVLFKIGISTDLTRNELDFVDVVRSTRDMEKKRRVSKSGIPANSIHPRKFQLSNAGVLSGSGIEEDEGDAPLPGDMSYVQYLTQELEIFDQAEAAGLRGFIASHPTLDVGPREEIFLIFFFIFALREIGRELLRLGMHLEEMKRKQELQMELDGRNKPKKRLWWPKVIGNFEHWFAWGSYSQARASEGFSGLVMRSTRNPERREPRLFAEEKAHVVIKAAKAAEREAKRVAAENARREELEKRDRVRQSRNSETWDAPWPRRSMTMSAIFTRPAGHSGDLEGDGGDSTQFAPQPGRFALTTNRHARARTLLPFNARTGGHSTDARQPVIPVHPLSLDRSGSALEVVGSQDDSTAEGAETRQRGQYTVVDIPSHHSLHRRPSTDNGSSDMHLTSTLSPKVATIRSHLSASPKIHPLDRIPQTTHVTGTAASPSRSKNRVAEPHPSSQHRPSRVPLRKVTYTDQNDDGDDSEVSSFEQEAVRGYEIQSPRKRTQSAFADFTRRHPKEGSRLDEKYQKKRHRSAASAPLPLPSPPAFVNMPKPKSLRFRVWEFLQEFKSDEVRYGLKMATALTFVGLWAWLGWTYTLLATDRGQWVMMTIVAVLSPTIGATFSVCAWRVGGTLVGILWAMLTYLAYPKNPFVILAMMPFITFTGAYCILISTHPTMGVIMMLSYNSIVFGLYHGRTEDNIFETSYKVAVTMIIGILISVILNTFLWPVLARRGLRKEIALLIGRQGVLFAELVNRYFLEESTPRGRQLLERQADIDNEKASSYSDGSSKDQEDTKHEAEDERSSNMESRDPLSMGSKSVTGSGRKVSTRYVIDPSQRQDEQLHRPGEGLSDGDSHQEEYYLDADQLAFQHVEHQLQTKMIKIRQLLDLSASEPRLKEDFPGKLYKQIVQCCQNILDRMVSMRMAAQLLSTEVRNLVTGPMNYYRRDMVGTLLLYFSVLSSSLASKTALPPYLPSARMARLRVIYNVRQAIAARQAKTGEDHYTYIYYYAFSSALEEVIEELELLAILIKPLVGVTLVSSGGGYPCGFATDKLSLESAIPPMQIPVPPLQPGRTVFLTDDGSDLRLGLGTGIMQVPGPSTGYLDLSAVTSEQAQLEQHIQLQQIELQRQQQLQGVRPNSVLPGDSLQPGGATAHTMITGVTELPPSSQQQQEQQRHHRRCRQPGLRVTPILTQPFASGNKSSVGSPVVIMDPTLLDNRHAQRFKEAAETANEVSSVTSSPVSRSTSPRKKINERSPLIKEVLLPGRHHRRLADDDTPNSPYRIVPQRTPLVVESKETGIEPAKEAVDMALRPQNGLGLALSSDIPPHPVELSSKEEVHPFDLK</sequence>
<feature type="compositionally biased region" description="Low complexity" evidence="5">
    <location>
        <begin position="591"/>
        <end position="605"/>
    </location>
</feature>
<comment type="subcellular location">
    <subcellularLocation>
        <location evidence="1">Membrane</location>
        <topology evidence="1">Multi-pass membrane protein</topology>
    </subcellularLocation>
</comment>
<evidence type="ECO:0000256" key="2">
    <source>
        <dbReference type="ARBA" id="ARBA00022692"/>
    </source>
</evidence>
<dbReference type="InterPro" id="IPR018820">
    <property type="entry name" value="BRE4-related_DUF2421"/>
</dbReference>